<evidence type="ECO:0000256" key="1">
    <source>
        <dbReference type="SAM" id="MobiDB-lite"/>
    </source>
</evidence>
<feature type="transmembrane region" description="Helical" evidence="2">
    <location>
        <begin position="140"/>
        <end position="166"/>
    </location>
</feature>
<dbReference type="Proteomes" id="UP000827889">
    <property type="component" value="Chromosome 7"/>
</dbReference>
<keyword evidence="2" id="KW-0472">Membrane</keyword>
<feature type="region of interest" description="Disordered" evidence="1">
    <location>
        <begin position="1"/>
        <end position="20"/>
    </location>
</feature>
<keyword evidence="3" id="KW-1185">Reference proteome</keyword>
<reference evidence="4" key="1">
    <citation type="submission" date="2025-08" db="UniProtKB">
        <authorList>
            <consortium name="RefSeq"/>
        </authorList>
    </citation>
    <scope>IDENTIFICATION</scope>
    <source>
        <tissue evidence="4">Leaf</tissue>
    </source>
</reference>
<dbReference type="GeneID" id="115737847"/>
<name>A0ABM3HQX8_9MYRT</name>
<accession>A0ABM3HQX8</accession>
<proteinExistence type="predicted"/>
<gene>
    <name evidence="4" type="primary">LOC115737847</name>
</gene>
<protein>
    <submittedName>
        <fullName evidence="4">Uncharacterized protein LOC115737847</fullName>
    </submittedName>
</protein>
<evidence type="ECO:0000256" key="2">
    <source>
        <dbReference type="SAM" id="Phobius"/>
    </source>
</evidence>
<evidence type="ECO:0000313" key="3">
    <source>
        <dbReference type="Proteomes" id="UP000827889"/>
    </source>
</evidence>
<dbReference type="PANTHER" id="PTHR36396:SF1">
    <property type="entry name" value="MALTASE-GLUCOAMYLASE, INTESTINAL PROTEIN"/>
    <property type="match status" value="1"/>
</dbReference>
<organism evidence="3 4">
    <name type="scientific">Rhodamnia argentea</name>
    <dbReference type="NCBI Taxonomy" id="178133"/>
    <lineage>
        <taxon>Eukaryota</taxon>
        <taxon>Viridiplantae</taxon>
        <taxon>Streptophyta</taxon>
        <taxon>Embryophyta</taxon>
        <taxon>Tracheophyta</taxon>
        <taxon>Spermatophyta</taxon>
        <taxon>Magnoliopsida</taxon>
        <taxon>eudicotyledons</taxon>
        <taxon>Gunneridae</taxon>
        <taxon>Pentapetalae</taxon>
        <taxon>rosids</taxon>
        <taxon>malvids</taxon>
        <taxon>Myrtales</taxon>
        <taxon>Myrtaceae</taxon>
        <taxon>Myrtoideae</taxon>
        <taxon>Myrteae</taxon>
        <taxon>Australasian group</taxon>
        <taxon>Rhodamnia</taxon>
    </lineage>
</organism>
<dbReference type="PANTHER" id="PTHR36396">
    <property type="entry name" value="MALTASE-GLUCOAMYLASE, INTESTINAL PROTEIN"/>
    <property type="match status" value="1"/>
</dbReference>
<sequence>MADDTEEVSEVGPPQQLPPPFLEVVCRSSGKRRRFAAGAEAGFAVRVMNKKLEGGSPFALYIEAVKEGEEAVAFGPNSALVDYGSGWRLQTVIEVDYTGGDKGEGFQQRMARSPLRNTDGSRVAKDVGKPTISLVYVGKILVAFILIFVLGAIFTLALEYLPMLILSIKSFM</sequence>
<evidence type="ECO:0000313" key="4">
    <source>
        <dbReference type="RefSeq" id="XP_048139005.1"/>
    </source>
</evidence>
<keyword evidence="2" id="KW-0812">Transmembrane</keyword>
<dbReference type="RefSeq" id="XP_048139005.1">
    <property type="nucleotide sequence ID" value="XM_048283048.1"/>
</dbReference>
<keyword evidence="2" id="KW-1133">Transmembrane helix</keyword>